<protein>
    <submittedName>
        <fullName evidence="5">Uncharacterized protein</fullName>
    </submittedName>
</protein>
<keyword evidence="6" id="KW-1185">Reference proteome</keyword>
<evidence type="ECO:0000256" key="1">
    <source>
        <dbReference type="SAM" id="MobiDB-lite"/>
    </source>
</evidence>
<reference evidence="5 6" key="1">
    <citation type="journal article" date="2019" name="Int. J. Syst. Evol. Microbiol.">
        <title>The Global Catalogue of Microorganisms (GCM) 10K type strain sequencing project: providing services to taxonomists for standard genome sequencing and annotation.</title>
        <authorList>
            <consortium name="The Broad Institute Genomics Platform"/>
            <consortium name="The Broad Institute Genome Sequencing Center for Infectious Disease"/>
            <person name="Wu L."/>
            <person name="Ma J."/>
        </authorList>
    </citation>
    <scope>NUCLEOTIDE SEQUENCE [LARGE SCALE GENOMIC DNA]</scope>
    <source>
        <strain evidence="5 6">SYNS20</strain>
    </source>
</reference>
<organism evidence="5 6">
    <name type="scientific">Halobaculum halobium</name>
    <dbReference type="NCBI Taxonomy" id="3032281"/>
    <lineage>
        <taxon>Archaea</taxon>
        <taxon>Methanobacteriati</taxon>
        <taxon>Methanobacteriota</taxon>
        <taxon>Stenosarchaea group</taxon>
        <taxon>Halobacteria</taxon>
        <taxon>Halobacteriales</taxon>
        <taxon>Haloferacaceae</taxon>
        <taxon>Halobaculum</taxon>
    </lineage>
</organism>
<feature type="domain" description="DUF8186" evidence="3">
    <location>
        <begin position="268"/>
        <end position="408"/>
    </location>
</feature>
<accession>A0ABD5TI09</accession>
<dbReference type="InterPro" id="IPR058910">
    <property type="entry name" value="DUF8186_M"/>
</dbReference>
<comment type="caution">
    <text evidence="5">The sequence shown here is derived from an EMBL/GenBank/DDBJ whole genome shotgun (WGS) entry which is preliminary data.</text>
</comment>
<sequence>MATVVATTSHSLAHPVNETDHGVNESTHATLWSGDTDTANLTALANSRGDGESPSELRLLAAGTDIPLDAPPAAVEQWNEGELTEFPETGPSESVYPARAEPVDGRFIADAHATLVTVQPSTRARLSVGDAPLYVADRGDVLGVVDYRIAVPRDDRSGLYRVSWRLADHEITETRLLVNESIVARGDGTRTPTLAYDLDDAADEPRTLTLEAEIAISLIRTTRVGDRTCRSVNNSTNCTTTWTTSVRTIEETRTVSDSIDVVGYELDVSGARTRYPNGDIGIVLYKNQPWLGYSLGEGSVSGVWRFYSARDLSWDTLTRSDGTGETVEHSPVHPLQVHAYPIKTGPTAAPRSHIELVETYGEQVVPPTLPEDINLDVLTDPYTASYGIATRSAGDETAPWQVTARGLVGREHVVLDPADLPSVPMNRSNLTLAIENTTGETITVRLDLRDAGSGAAIDTSERNESIHIADREVDTGPDGTATVTLDRDVGGVSARYEPRPWWFGGTAYVGDSDAVYPRGVVLQTVRTLFEFAIPLALLLFGVFVIDRLTGWAVWPPWRGL</sequence>
<dbReference type="Pfam" id="PF26591">
    <property type="entry name" value="DUF8186_C"/>
    <property type="match status" value="1"/>
</dbReference>
<feature type="region of interest" description="Disordered" evidence="1">
    <location>
        <begin position="1"/>
        <end position="24"/>
    </location>
</feature>
<evidence type="ECO:0000313" key="5">
    <source>
        <dbReference type="EMBL" id="MFC6787130.1"/>
    </source>
</evidence>
<feature type="compositionally biased region" description="Polar residues" evidence="1">
    <location>
        <begin position="1"/>
        <end position="11"/>
    </location>
</feature>
<evidence type="ECO:0000259" key="2">
    <source>
        <dbReference type="Pfam" id="PF26589"/>
    </source>
</evidence>
<proteinExistence type="predicted"/>
<dbReference type="Pfam" id="PF26590">
    <property type="entry name" value="DUF8186_M"/>
    <property type="match status" value="1"/>
</dbReference>
<evidence type="ECO:0000313" key="6">
    <source>
        <dbReference type="Proteomes" id="UP001596443"/>
    </source>
</evidence>
<dbReference type="GeneID" id="81210240"/>
<dbReference type="InterPro" id="IPR058499">
    <property type="entry name" value="DUF8186"/>
</dbReference>
<dbReference type="RefSeq" id="WP_284061312.1">
    <property type="nucleotide sequence ID" value="NZ_CP126158.1"/>
</dbReference>
<feature type="domain" description="DUF8186" evidence="2">
    <location>
        <begin position="85"/>
        <end position="264"/>
    </location>
</feature>
<feature type="domain" description="DUF8186" evidence="4">
    <location>
        <begin position="426"/>
        <end position="515"/>
    </location>
</feature>
<dbReference type="InterPro" id="IPR058911">
    <property type="entry name" value="DUF8186_C"/>
</dbReference>
<dbReference type="EMBL" id="JBHSWX010000012">
    <property type="protein sequence ID" value="MFC6787130.1"/>
    <property type="molecule type" value="Genomic_DNA"/>
</dbReference>
<dbReference type="Pfam" id="PF26589">
    <property type="entry name" value="DUF8186"/>
    <property type="match status" value="1"/>
</dbReference>
<dbReference type="Proteomes" id="UP001596443">
    <property type="component" value="Unassembled WGS sequence"/>
</dbReference>
<gene>
    <name evidence="5" type="ORF">ACFQFD_14330</name>
</gene>
<evidence type="ECO:0000259" key="4">
    <source>
        <dbReference type="Pfam" id="PF26591"/>
    </source>
</evidence>
<dbReference type="AlphaFoldDB" id="A0ABD5TI09"/>
<evidence type="ECO:0000259" key="3">
    <source>
        <dbReference type="Pfam" id="PF26590"/>
    </source>
</evidence>
<name>A0ABD5TI09_9EURY</name>